<protein>
    <submittedName>
        <fullName evidence="1">Uncharacterized protein</fullName>
    </submittedName>
</protein>
<dbReference type="Proteomes" id="UP000029736">
    <property type="component" value="Unassembled WGS sequence"/>
</dbReference>
<dbReference type="Gene3D" id="2.30.30.40">
    <property type="entry name" value="SH3 Domains"/>
    <property type="match status" value="1"/>
</dbReference>
<dbReference type="AlphaFoldDB" id="A0A098S9V9"/>
<proteinExistence type="predicted"/>
<organism evidence="1 2">
    <name type="scientific">Phaeodactylibacter xiamenensis</name>
    <dbReference type="NCBI Taxonomy" id="1524460"/>
    <lineage>
        <taxon>Bacteria</taxon>
        <taxon>Pseudomonadati</taxon>
        <taxon>Bacteroidota</taxon>
        <taxon>Saprospiria</taxon>
        <taxon>Saprospirales</taxon>
        <taxon>Haliscomenobacteraceae</taxon>
        <taxon>Phaeodactylibacter</taxon>
    </lineage>
</organism>
<gene>
    <name evidence="1" type="ORF">IX84_12105</name>
</gene>
<dbReference type="InterPro" id="IPR036028">
    <property type="entry name" value="SH3-like_dom_sf"/>
</dbReference>
<evidence type="ECO:0000313" key="1">
    <source>
        <dbReference type="EMBL" id="KGE87867.1"/>
    </source>
</evidence>
<keyword evidence="2" id="KW-1185">Reference proteome</keyword>
<evidence type="ECO:0000313" key="2">
    <source>
        <dbReference type="Proteomes" id="UP000029736"/>
    </source>
</evidence>
<sequence length="337" mass="36389">MAIGLMLVYCSASGQGRYVRLHGHILSSMPGAESTPFHLDAYKISGDGQRQLVRLSRFAGPDYHLYLETGSDHEVLIQMADHPPYSVHIPAIHPAPGTTGQLVMEKNFLVPTAEEASMPAIASSAPPPPGLPEPKIHPILIEAEPPGLLLVWGDTNAVTVPVPNELVRPLEIAFEEEGLNTGLGYPVEAGLPRHQTSNSVPPPTLSEEPVSSVFIEEERLSSADYGPSVAHSSGELADTSQDFQVVATIKIATDRDAPEHPGMLQHITDAGLPPAPRRVRLRNPANMVAGLVGHQQGQCIARLPEGQEIQVIEYTTPDWWMVAHGSVIGWVKAQYLE</sequence>
<dbReference type="EMBL" id="JPOS01000029">
    <property type="protein sequence ID" value="KGE87867.1"/>
    <property type="molecule type" value="Genomic_DNA"/>
</dbReference>
<reference evidence="1 2" key="1">
    <citation type="journal article" date="2014" name="Int. J. Syst. Evol. Microbiol.">
        <title>Phaeodactylibacter xiamenensis gen. nov., sp. nov., a member of the family Saprospiraceae isolated from the marine alga Phaeodactylum tricornutum.</title>
        <authorList>
            <person name="Chen Z.Jr."/>
            <person name="Lei X."/>
            <person name="Lai Q."/>
            <person name="Li Y."/>
            <person name="Zhang B."/>
            <person name="Zhang J."/>
            <person name="Zhang H."/>
            <person name="Yang L."/>
            <person name="Zheng W."/>
            <person name="Tian Y."/>
            <person name="Yu Z."/>
            <person name="Xu H.Jr."/>
            <person name="Zheng T."/>
        </authorList>
    </citation>
    <scope>NUCLEOTIDE SEQUENCE [LARGE SCALE GENOMIC DNA]</scope>
    <source>
        <strain evidence="1 2">KD52</strain>
    </source>
</reference>
<name>A0A098S9V9_9BACT</name>
<comment type="caution">
    <text evidence="1">The sequence shown here is derived from an EMBL/GenBank/DDBJ whole genome shotgun (WGS) entry which is preliminary data.</text>
</comment>
<accession>A0A098S9V9</accession>
<dbReference type="SUPFAM" id="SSF50044">
    <property type="entry name" value="SH3-domain"/>
    <property type="match status" value="1"/>
</dbReference>